<reference evidence="2" key="1">
    <citation type="journal article" date="2019" name="Int. J. Syst. Evol. Microbiol.">
        <title>The Global Catalogue of Microorganisms (GCM) 10K type strain sequencing project: providing services to taxonomists for standard genome sequencing and annotation.</title>
        <authorList>
            <consortium name="The Broad Institute Genomics Platform"/>
            <consortium name="The Broad Institute Genome Sequencing Center for Infectious Disease"/>
            <person name="Wu L."/>
            <person name="Ma J."/>
        </authorList>
    </citation>
    <scope>NUCLEOTIDE SEQUENCE [LARGE SCALE GENOMIC DNA]</scope>
    <source>
        <strain evidence="2">CGMCC 4.7641</strain>
    </source>
</reference>
<protein>
    <submittedName>
        <fullName evidence="1">Uncharacterized protein</fullName>
    </submittedName>
</protein>
<dbReference type="Proteomes" id="UP001597483">
    <property type="component" value="Unassembled WGS sequence"/>
</dbReference>
<sequence length="180" mass="20537">MTGDAVPKRSFLVLHDYGMGGFWWWISARSEREIRETFAWVEVVTDPDVEARHRNTGLPEADIDDAEMPAVLDRLRAERAGQRGRPGFGEFADREVVYLRRRMDEENADWLAEIGPDGRRIRDLEVADDGTSLRGEPDDWPFNSPVVDLFAPEIADEEISAAEFEERWARARPAADGFSE</sequence>
<evidence type="ECO:0000313" key="2">
    <source>
        <dbReference type="Proteomes" id="UP001597483"/>
    </source>
</evidence>
<organism evidence="1 2">
    <name type="scientific">Amycolatopsis silviterrae</name>
    <dbReference type="NCBI Taxonomy" id="1656914"/>
    <lineage>
        <taxon>Bacteria</taxon>
        <taxon>Bacillati</taxon>
        <taxon>Actinomycetota</taxon>
        <taxon>Actinomycetes</taxon>
        <taxon>Pseudonocardiales</taxon>
        <taxon>Pseudonocardiaceae</taxon>
        <taxon>Amycolatopsis</taxon>
    </lineage>
</organism>
<dbReference type="RefSeq" id="WP_378305526.1">
    <property type="nucleotide sequence ID" value="NZ_JBHUKS010000012.1"/>
</dbReference>
<dbReference type="EMBL" id="JBHUKS010000012">
    <property type="protein sequence ID" value="MFD2469273.1"/>
    <property type="molecule type" value="Genomic_DNA"/>
</dbReference>
<evidence type="ECO:0000313" key="1">
    <source>
        <dbReference type="EMBL" id="MFD2469273.1"/>
    </source>
</evidence>
<proteinExistence type="predicted"/>
<accession>A0ABW5H7K9</accession>
<keyword evidence="2" id="KW-1185">Reference proteome</keyword>
<gene>
    <name evidence="1" type="ORF">ACFSVL_17935</name>
</gene>
<name>A0ABW5H7K9_9PSEU</name>
<comment type="caution">
    <text evidence="1">The sequence shown here is derived from an EMBL/GenBank/DDBJ whole genome shotgun (WGS) entry which is preliminary data.</text>
</comment>